<sequence length="175" mass="17828">MGRPVPQADVSGTEPFIGQLMLVGFNFAPRGWALCDGQLQAIAQNQALFSLLGTAYGGDGRTTFGLPDLRGRSPIGRGQGPGLAPVSWGQRGGNETTTLSAANMPPHVHTPTAPQVQVRGAGAQAVGVTTGGAVSGGVPVGSTSSAGNGSGFSNRPPYLGMYWCVSLFGIYPSRN</sequence>
<proteinExistence type="predicted"/>
<evidence type="ECO:0000256" key="1">
    <source>
        <dbReference type="SAM" id="MobiDB-lite"/>
    </source>
</evidence>
<evidence type="ECO:0000259" key="2">
    <source>
        <dbReference type="Pfam" id="PF07484"/>
    </source>
</evidence>
<feature type="region of interest" description="Disordered" evidence="1">
    <location>
        <begin position="71"/>
        <end position="90"/>
    </location>
</feature>
<dbReference type="Proteomes" id="UP000216446">
    <property type="component" value="Unassembled WGS sequence"/>
</dbReference>
<evidence type="ECO:0000313" key="3">
    <source>
        <dbReference type="EMBL" id="OZC02348.1"/>
    </source>
</evidence>
<dbReference type="InterPro" id="IPR011083">
    <property type="entry name" value="Phage_tail_collar_dom"/>
</dbReference>
<organism evidence="3 4">
    <name type="scientific">Rubricoccus marinus</name>
    <dbReference type="NCBI Taxonomy" id="716817"/>
    <lineage>
        <taxon>Bacteria</taxon>
        <taxon>Pseudomonadati</taxon>
        <taxon>Rhodothermota</taxon>
        <taxon>Rhodothermia</taxon>
        <taxon>Rhodothermales</taxon>
        <taxon>Rubricoccaceae</taxon>
        <taxon>Rubricoccus</taxon>
    </lineage>
</organism>
<dbReference type="SUPFAM" id="SSF88874">
    <property type="entry name" value="Receptor-binding domain of short tail fibre protein gp12"/>
    <property type="match status" value="1"/>
</dbReference>
<name>A0A259TXP5_9BACT</name>
<protein>
    <recommendedName>
        <fullName evidence="2">Phage tail collar domain-containing protein</fullName>
    </recommendedName>
</protein>
<dbReference type="InParanoid" id="A0A259TXP5"/>
<evidence type="ECO:0000313" key="4">
    <source>
        <dbReference type="Proteomes" id="UP000216446"/>
    </source>
</evidence>
<dbReference type="EMBL" id="MQWB01000001">
    <property type="protein sequence ID" value="OZC02348.1"/>
    <property type="molecule type" value="Genomic_DNA"/>
</dbReference>
<comment type="caution">
    <text evidence="3">The sequence shown here is derived from an EMBL/GenBank/DDBJ whole genome shotgun (WGS) entry which is preliminary data.</text>
</comment>
<reference evidence="3 4" key="1">
    <citation type="submission" date="2016-11" db="EMBL/GenBank/DDBJ databases">
        <title>Study of marine rhodopsin-containing bacteria.</title>
        <authorList>
            <person name="Yoshizawa S."/>
            <person name="Kumagai Y."/>
            <person name="Kogure K."/>
        </authorList>
    </citation>
    <scope>NUCLEOTIDE SEQUENCE [LARGE SCALE GENOMIC DNA]</scope>
    <source>
        <strain evidence="3 4">SG-29</strain>
    </source>
</reference>
<gene>
    <name evidence="3" type="ORF">BSZ36_04770</name>
</gene>
<dbReference type="AlphaFoldDB" id="A0A259TXP5"/>
<dbReference type="OrthoDB" id="9810174at2"/>
<dbReference type="InterPro" id="IPR037053">
    <property type="entry name" value="Phage_tail_collar_dom_sf"/>
</dbReference>
<dbReference type="Pfam" id="PF07484">
    <property type="entry name" value="Collar"/>
    <property type="match status" value="1"/>
</dbReference>
<keyword evidence="4" id="KW-1185">Reference proteome</keyword>
<dbReference type="Gene3D" id="3.90.1340.10">
    <property type="entry name" value="Phage tail collar domain"/>
    <property type="match status" value="1"/>
</dbReference>
<feature type="domain" description="Phage tail collar" evidence="2">
    <location>
        <begin position="18"/>
        <end position="74"/>
    </location>
</feature>
<accession>A0A259TXP5</accession>